<dbReference type="PROSITE" id="PS51192">
    <property type="entry name" value="HELICASE_ATP_BIND_1"/>
    <property type="match status" value="1"/>
</dbReference>
<dbReference type="STRING" id="698492.A0A0E9N870"/>
<dbReference type="InterPro" id="IPR011545">
    <property type="entry name" value="DEAD/DEAH_box_helicase_dom"/>
</dbReference>
<name>A0A0E9N870_SAICN</name>
<dbReference type="GO" id="GO:0009378">
    <property type="term" value="F:four-way junction helicase activity"/>
    <property type="evidence" value="ECO:0007669"/>
    <property type="project" value="TreeGrafter"/>
</dbReference>
<dbReference type="InterPro" id="IPR027417">
    <property type="entry name" value="P-loop_NTPase"/>
</dbReference>
<accession>A0A0E9N870</accession>
<protein>
    <recommendedName>
        <fullName evidence="9">DNA 3'-5' helicase</fullName>
        <ecNumber evidence="9">5.6.2.4</ecNumber>
    </recommendedName>
</protein>
<dbReference type="Pfam" id="PF00271">
    <property type="entry name" value="Helicase_C"/>
    <property type="match status" value="1"/>
</dbReference>
<comment type="caution">
    <text evidence="12">The sequence shown here is derived from an EMBL/GenBank/DDBJ whole genome shotgun (WGS) entry which is preliminary data.</text>
</comment>
<dbReference type="Proteomes" id="UP000033140">
    <property type="component" value="Unassembled WGS sequence"/>
</dbReference>
<dbReference type="InterPro" id="IPR014001">
    <property type="entry name" value="Helicase_ATP-bd"/>
</dbReference>
<dbReference type="GO" id="GO:0000724">
    <property type="term" value="P:double-strand break repair via homologous recombination"/>
    <property type="evidence" value="ECO:0007669"/>
    <property type="project" value="TreeGrafter"/>
</dbReference>
<dbReference type="InterPro" id="IPR001650">
    <property type="entry name" value="Helicase_C-like"/>
</dbReference>
<evidence type="ECO:0000256" key="5">
    <source>
        <dbReference type="ARBA" id="ARBA00022840"/>
    </source>
</evidence>
<reference evidence="12 13" key="3">
    <citation type="journal article" date="2015" name="Genome Announc.">
        <title>Draft Genome Sequence of the Archiascomycetous Yeast Saitoella complicata.</title>
        <authorList>
            <person name="Yamauchi K."/>
            <person name="Kondo S."/>
            <person name="Hamamoto M."/>
            <person name="Takahashi Y."/>
            <person name="Ogura Y."/>
            <person name="Hayashi T."/>
            <person name="Nishida H."/>
        </authorList>
    </citation>
    <scope>NUCLEOTIDE SEQUENCE [LARGE SCALE GENOMIC DNA]</scope>
    <source>
        <strain evidence="12 13">NRRL Y-17804</strain>
    </source>
</reference>
<dbReference type="InterPro" id="IPR004589">
    <property type="entry name" value="DNA_helicase_ATP-dep_RecQ"/>
</dbReference>
<evidence type="ECO:0000256" key="1">
    <source>
        <dbReference type="ARBA" id="ARBA00005446"/>
    </source>
</evidence>
<dbReference type="SMART" id="SM00487">
    <property type="entry name" value="DEXDc"/>
    <property type="match status" value="1"/>
</dbReference>
<keyword evidence="5" id="KW-0067">ATP-binding</keyword>
<dbReference type="PROSITE" id="PS00690">
    <property type="entry name" value="DEAH_ATP_HELICASE"/>
    <property type="match status" value="1"/>
</dbReference>
<dbReference type="GO" id="GO:0005694">
    <property type="term" value="C:chromosome"/>
    <property type="evidence" value="ECO:0007669"/>
    <property type="project" value="TreeGrafter"/>
</dbReference>
<dbReference type="SUPFAM" id="SSF52540">
    <property type="entry name" value="P-loop containing nucleoside triphosphate hydrolases"/>
    <property type="match status" value="1"/>
</dbReference>
<dbReference type="RefSeq" id="XP_019025545.1">
    <property type="nucleotide sequence ID" value="XM_019166759.1"/>
</dbReference>
<organism evidence="12 13">
    <name type="scientific">Saitoella complicata (strain BCRC 22490 / CBS 7301 / JCM 7358 / NBRC 10748 / NRRL Y-17804)</name>
    <dbReference type="NCBI Taxonomy" id="698492"/>
    <lineage>
        <taxon>Eukaryota</taxon>
        <taxon>Fungi</taxon>
        <taxon>Dikarya</taxon>
        <taxon>Ascomycota</taxon>
        <taxon>Taphrinomycotina</taxon>
        <taxon>Taphrinomycotina incertae sedis</taxon>
        <taxon>Saitoella</taxon>
    </lineage>
</organism>
<evidence type="ECO:0000256" key="6">
    <source>
        <dbReference type="ARBA" id="ARBA00023125"/>
    </source>
</evidence>
<comment type="similarity">
    <text evidence="1">Belongs to the helicase family. RecQ subfamily.</text>
</comment>
<dbReference type="Gene3D" id="1.10.10.10">
    <property type="entry name" value="Winged helix-like DNA-binding domain superfamily/Winged helix DNA-binding domain"/>
    <property type="match status" value="1"/>
</dbReference>
<dbReference type="Gene3D" id="3.40.50.300">
    <property type="entry name" value="P-loop containing nucleotide triphosphate hydrolases"/>
    <property type="match status" value="2"/>
</dbReference>
<sequence>MPTTIDLTDDVASSMGNGADRTQQLQAELLVVDEELAVVQAQIDELYAQKARLDGQRYTIQRQLLDAADQAKAEETRVSAKQRNYASENFPWSQRLRELAKNTFGITSFRSKQLEVMNATLDQKDAFCIMATGSGKSLCYQLPALISPGLTVVISPLVSLIQDQVLELKARGVTAVAGLSAGTDKDELKDATASMRLHLLPKSKKRKHEDLNEDVTEPVDALKLVYVTPERISKSKRFMSLLDQLAQVGRLARIVIDEAHCASQYGHDFRPDYNKLGILKTQFPDTPVLALTATCNPQLYSSVLSILNLHPSTTLLYTGSLNRPNLAYSVKTRAASLPGLAVNIVDWLEKTGNLKSTGIIYCLTQKETLETAKLLSPHVACAPYHAGLEDVDRTRIHQRWREGTYKVVVATLAFGMGINKQDVRYIIHTSPAKSIEAYYQESGRAGRDGKRADCVLYYRPSDITRLLSMVYGEQEGSRNARGIVKYCHQVRCRRTILAQWFGARKAINMGAGAWDTSSMWGLLPHQRDIVFNDDLSSMCDLIDDNEKCDVCASAEEETPKNRDVTRLTVAVTKLLDLHAQQDEKVTFIMLTEAIFGRGLKAGIKSIMQEAIQKANGAEDSIGWASYAEWPLNESKVPGQGWTKDDVNYLLTEYLLTGLVKEDMHFTPYSTVCYIVNSNAGKRILQKAEMNMIVEVIVMEAPPQR</sequence>
<evidence type="ECO:0000256" key="3">
    <source>
        <dbReference type="ARBA" id="ARBA00022801"/>
    </source>
</evidence>
<evidence type="ECO:0000256" key="9">
    <source>
        <dbReference type="ARBA" id="ARBA00034808"/>
    </source>
</evidence>
<keyword evidence="4" id="KW-0347">Helicase</keyword>
<dbReference type="PROSITE" id="PS51194">
    <property type="entry name" value="HELICASE_CTER"/>
    <property type="match status" value="1"/>
</dbReference>
<reference evidence="12 13" key="2">
    <citation type="journal article" date="2014" name="J. Gen. Appl. Microbiol.">
        <title>The early diverging ascomycetous budding yeast Saitoella complicata has three histone deacetylases belonging to the Clr6, Hos2, and Rpd3 lineages.</title>
        <authorList>
            <person name="Nishida H."/>
            <person name="Matsumoto T."/>
            <person name="Kondo S."/>
            <person name="Hamamoto M."/>
            <person name="Yoshikawa H."/>
        </authorList>
    </citation>
    <scope>NUCLEOTIDE SEQUENCE [LARGE SCALE GENOMIC DNA]</scope>
    <source>
        <strain evidence="12 13">NRRL Y-17804</strain>
    </source>
</reference>
<dbReference type="Pfam" id="PF00270">
    <property type="entry name" value="DEAD"/>
    <property type="match status" value="1"/>
</dbReference>
<dbReference type="GO" id="GO:0005524">
    <property type="term" value="F:ATP binding"/>
    <property type="evidence" value="ECO:0007669"/>
    <property type="project" value="UniProtKB-KW"/>
</dbReference>
<evidence type="ECO:0000313" key="13">
    <source>
        <dbReference type="Proteomes" id="UP000033140"/>
    </source>
</evidence>
<dbReference type="GO" id="GO:0005737">
    <property type="term" value="C:cytoplasm"/>
    <property type="evidence" value="ECO:0007669"/>
    <property type="project" value="TreeGrafter"/>
</dbReference>
<dbReference type="GO" id="GO:0016787">
    <property type="term" value="F:hydrolase activity"/>
    <property type="evidence" value="ECO:0007669"/>
    <property type="project" value="UniProtKB-KW"/>
</dbReference>
<proteinExistence type="inferred from homology"/>
<dbReference type="OrthoDB" id="10261556at2759"/>
<keyword evidence="2" id="KW-0547">Nucleotide-binding</keyword>
<evidence type="ECO:0000256" key="2">
    <source>
        <dbReference type="ARBA" id="ARBA00022741"/>
    </source>
</evidence>
<keyword evidence="7" id="KW-0413">Isomerase</keyword>
<dbReference type="AlphaFoldDB" id="A0A0E9N870"/>
<evidence type="ECO:0000256" key="8">
    <source>
        <dbReference type="ARBA" id="ARBA00034617"/>
    </source>
</evidence>
<dbReference type="SMART" id="SM00490">
    <property type="entry name" value="HELICc"/>
    <property type="match status" value="1"/>
</dbReference>
<dbReference type="NCBIfam" id="TIGR00614">
    <property type="entry name" value="recQ_fam"/>
    <property type="match status" value="1"/>
</dbReference>
<evidence type="ECO:0000256" key="4">
    <source>
        <dbReference type="ARBA" id="ARBA00022806"/>
    </source>
</evidence>
<comment type="catalytic activity">
    <reaction evidence="8">
        <text>Couples ATP hydrolysis with the unwinding of duplex DNA by translocating in the 3'-5' direction.</text>
        <dbReference type="EC" id="5.6.2.4"/>
    </reaction>
</comment>
<dbReference type="GO" id="GO:0003677">
    <property type="term" value="F:DNA binding"/>
    <property type="evidence" value="ECO:0007669"/>
    <property type="project" value="UniProtKB-KW"/>
</dbReference>
<feature type="domain" description="Helicase C-terminal" evidence="11">
    <location>
        <begin position="343"/>
        <end position="491"/>
    </location>
</feature>
<dbReference type="InterPro" id="IPR002464">
    <property type="entry name" value="DNA/RNA_helicase_DEAH_CS"/>
</dbReference>
<gene>
    <name evidence="12" type="ORF">G7K_0137-t1</name>
</gene>
<keyword evidence="6" id="KW-0238">DNA-binding</keyword>
<dbReference type="EMBL" id="BACD03000001">
    <property type="protein sequence ID" value="GAO45891.1"/>
    <property type="molecule type" value="Genomic_DNA"/>
</dbReference>
<dbReference type="InterPro" id="IPR036388">
    <property type="entry name" value="WH-like_DNA-bd_sf"/>
</dbReference>
<dbReference type="EC" id="5.6.2.4" evidence="9"/>
<reference evidence="12 13" key="1">
    <citation type="journal article" date="2011" name="J. Gen. Appl. Microbiol.">
        <title>Draft genome sequencing of the enigmatic yeast Saitoella complicata.</title>
        <authorList>
            <person name="Nishida H."/>
            <person name="Hamamoto M."/>
            <person name="Sugiyama J."/>
        </authorList>
    </citation>
    <scope>NUCLEOTIDE SEQUENCE [LARGE SCALE GENOMIC DNA]</scope>
    <source>
        <strain evidence="12 13">NRRL Y-17804</strain>
    </source>
</reference>
<keyword evidence="3" id="KW-0378">Hydrolase</keyword>
<dbReference type="PANTHER" id="PTHR13710">
    <property type="entry name" value="DNA HELICASE RECQ FAMILY MEMBER"/>
    <property type="match status" value="1"/>
</dbReference>
<feature type="domain" description="Helicase ATP-binding" evidence="10">
    <location>
        <begin position="117"/>
        <end position="313"/>
    </location>
</feature>
<dbReference type="GO" id="GO:0043138">
    <property type="term" value="F:3'-5' DNA helicase activity"/>
    <property type="evidence" value="ECO:0007669"/>
    <property type="project" value="UniProtKB-EC"/>
</dbReference>
<dbReference type="PANTHER" id="PTHR13710:SF105">
    <property type="entry name" value="ATP-DEPENDENT DNA HELICASE Q1"/>
    <property type="match status" value="1"/>
</dbReference>
<evidence type="ECO:0000313" key="12">
    <source>
        <dbReference type="EMBL" id="GAO45891.1"/>
    </source>
</evidence>
<evidence type="ECO:0000256" key="7">
    <source>
        <dbReference type="ARBA" id="ARBA00023235"/>
    </source>
</evidence>
<keyword evidence="13" id="KW-1185">Reference proteome</keyword>
<dbReference type="OMA" id="FKLSTMV"/>
<evidence type="ECO:0000259" key="10">
    <source>
        <dbReference type="PROSITE" id="PS51192"/>
    </source>
</evidence>
<evidence type="ECO:0000259" key="11">
    <source>
        <dbReference type="PROSITE" id="PS51194"/>
    </source>
</evidence>